<sequence>MKFLFIPSHDVAAQQAATARLQWCAAHAFTDKGTRHLVEEAENGPIVSELVRRRTRDAFDIFQKEITQRDYDDYDYDDDEKEPKRENSLARGLVFLHYSLLYAFAQYTKRRFYFRSPDTNVFKRDPRHAISGNIGARTACKMYCYTPSATRPEVHYFLLCKLAKADLFAYDEQYSMYDPVLGDLSKYNYDSSLENSVMDNDASAEEQFPASEAEGERPNLRDIFEPQEIELILKDCIDQYDDGRVTIIIEFVASSGYRDEPEIDEGGGLQQPQQLLRRATPIHYAATRRTRRLTFLKRRLLIKKLFKIYDRFDVNYTNESGYSHFHAAVGFNVVDVVKIFLDRGQDPNLQVEKTSDSPLYLALTTTTYNVELIKLLLRSGADPNRANKNGSTPLHIVGKHFRDSSSTYVAKMLFEMSDERYRPLRVNARDKSGDTPLHGAVKCSASHKSLMEFLLRNGADSNIANAEG</sequence>
<evidence type="ECO:0000256" key="1">
    <source>
        <dbReference type="ARBA" id="ARBA00022737"/>
    </source>
</evidence>
<proteinExistence type="predicted"/>
<dbReference type="OrthoDB" id="496981at2759"/>
<dbReference type="Pfam" id="PF12796">
    <property type="entry name" value="Ank_2"/>
    <property type="match status" value="1"/>
</dbReference>
<organism evidence="4 5">
    <name type="scientific">Trichogramma brassicae</name>
    <dbReference type="NCBI Taxonomy" id="86971"/>
    <lineage>
        <taxon>Eukaryota</taxon>
        <taxon>Metazoa</taxon>
        <taxon>Ecdysozoa</taxon>
        <taxon>Arthropoda</taxon>
        <taxon>Hexapoda</taxon>
        <taxon>Insecta</taxon>
        <taxon>Pterygota</taxon>
        <taxon>Neoptera</taxon>
        <taxon>Endopterygota</taxon>
        <taxon>Hymenoptera</taxon>
        <taxon>Apocrita</taxon>
        <taxon>Proctotrupomorpha</taxon>
        <taxon>Chalcidoidea</taxon>
        <taxon>Trichogrammatidae</taxon>
        <taxon>Trichogramma</taxon>
    </lineage>
</organism>
<accession>A0A6H5HYZ6</accession>
<dbReference type="SUPFAM" id="SSF48403">
    <property type="entry name" value="Ankyrin repeat"/>
    <property type="match status" value="1"/>
</dbReference>
<keyword evidence="2 3" id="KW-0040">ANK repeat</keyword>
<dbReference type="Gene3D" id="1.25.40.20">
    <property type="entry name" value="Ankyrin repeat-containing domain"/>
    <property type="match status" value="2"/>
</dbReference>
<feature type="repeat" description="ANK" evidence="3">
    <location>
        <begin position="354"/>
        <end position="388"/>
    </location>
</feature>
<reference evidence="4 5" key="1">
    <citation type="submission" date="2020-02" db="EMBL/GenBank/DDBJ databases">
        <authorList>
            <person name="Ferguson B K."/>
        </authorList>
    </citation>
    <scope>NUCLEOTIDE SEQUENCE [LARGE SCALE GENOMIC DNA]</scope>
</reference>
<dbReference type="InterPro" id="IPR051637">
    <property type="entry name" value="Ank_repeat_dom-contain_49"/>
</dbReference>
<dbReference type="PANTHER" id="PTHR24180:SF45">
    <property type="entry name" value="POLY [ADP-RIBOSE] POLYMERASE TANKYRASE"/>
    <property type="match status" value="1"/>
</dbReference>
<evidence type="ECO:0000256" key="2">
    <source>
        <dbReference type="ARBA" id="ARBA00023043"/>
    </source>
</evidence>
<evidence type="ECO:0000313" key="4">
    <source>
        <dbReference type="EMBL" id="CAB0029583.1"/>
    </source>
</evidence>
<feature type="repeat" description="ANK" evidence="3">
    <location>
        <begin position="320"/>
        <end position="352"/>
    </location>
</feature>
<feature type="repeat" description="ANK" evidence="3">
    <location>
        <begin position="432"/>
        <end position="466"/>
    </location>
</feature>
<dbReference type="SMART" id="SM00248">
    <property type="entry name" value="ANK"/>
    <property type="match status" value="5"/>
</dbReference>
<dbReference type="PROSITE" id="PS50297">
    <property type="entry name" value="ANK_REP_REGION"/>
    <property type="match status" value="2"/>
</dbReference>
<dbReference type="Proteomes" id="UP000479190">
    <property type="component" value="Unassembled WGS sequence"/>
</dbReference>
<protein>
    <submittedName>
        <fullName evidence="4">Uncharacterized protein</fullName>
    </submittedName>
</protein>
<dbReference type="PANTHER" id="PTHR24180">
    <property type="entry name" value="CYCLIN-DEPENDENT KINASE INHIBITOR 2C-RELATED"/>
    <property type="match status" value="1"/>
</dbReference>
<dbReference type="AlphaFoldDB" id="A0A6H5HYZ6"/>
<dbReference type="InterPro" id="IPR036770">
    <property type="entry name" value="Ankyrin_rpt-contain_sf"/>
</dbReference>
<name>A0A6H5HYZ6_9HYME</name>
<keyword evidence="1" id="KW-0677">Repeat</keyword>
<dbReference type="EMBL" id="CADCXV010000335">
    <property type="protein sequence ID" value="CAB0029583.1"/>
    <property type="molecule type" value="Genomic_DNA"/>
</dbReference>
<dbReference type="PROSITE" id="PS50088">
    <property type="entry name" value="ANK_REPEAT"/>
    <property type="match status" value="3"/>
</dbReference>
<evidence type="ECO:0000256" key="3">
    <source>
        <dbReference type="PROSITE-ProRule" id="PRU00023"/>
    </source>
</evidence>
<evidence type="ECO:0000313" key="5">
    <source>
        <dbReference type="Proteomes" id="UP000479190"/>
    </source>
</evidence>
<dbReference type="InterPro" id="IPR002110">
    <property type="entry name" value="Ankyrin_rpt"/>
</dbReference>
<keyword evidence="5" id="KW-1185">Reference proteome</keyword>
<gene>
    <name evidence="4" type="ORF">TBRA_LOCUS1612</name>
</gene>